<dbReference type="OrthoDB" id="2796020at2759"/>
<dbReference type="Pfam" id="PF07727">
    <property type="entry name" value="RVT_2"/>
    <property type="match status" value="1"/>
</dbReference>
<reference evidence="2" key="1">
    <citation type="submission" date="2021-03" db="EMBL/GenBank/DDBJ databases">
        <title>Draft genome sequence of rust myrtle Austropuccinia psidii MF-1, a brazilian biotype.</title>
        <authorList>
            <person name="Quecine M.C."/>
            <person name="Pachon D.M.R."/>
            <person name="Bonatelli M.L."/>
            <person name="Correr F.H."/>
            <person name="Franceschini L.M."/>
            <person name="Leite T.F."/>
            <person name="Margarido G.R.A."/>
            <person name="Almeida C.A."/>
            <person name="Ferrarezi J.A."/>
            <person name="Labate C.A."/>
        </authorList>
    </citation>
    <scope>NUCLEOTIDE SEQUENCE</scope>
    <source>
        <strain evidence="2">MF-1</strain>
    </source>
</reference>
<evidence type="ECO:0000259" key="1">
    <source>
        <dbReference type="Pfam" id="PF07727"/>
    </source>
</evidence>
<evidence type="ECO:0000313" key="3">
    <source>
        <dbReference type="Proteomes" id="UP000765509"/>
    </source>
</evidence>
<proteinExistence type="predicted"/>
<feature type="domain" description="Reverse transcriptase Ty1/copia-type" evidence="1">
    <location>
        <begin position="5"/>
        <end position="148"/>
    </location>
</feature>
<comment type="caution">
    <text evidence="2">The sequence shown here is derived from an EMBL/GenBank/DDBJ whole genome shotgun (WGS) entry which is preliminary data.</text>
</comment>
<dbReference type="InterPro" id="IPR013103">
    <property type="entry name" value="RVT_2"/>
</dbReference>
<dbReference type="Proteomes" id="UP000765509">
    <property type="component" value="Unassembled WGS sequence"/>
</dbReference>
<dbReference type="AlphaFoldDB" id="A0A9Q3C651"/>
<accession>A0A9Q3C651</accession>
<dbReference type="InterPro" id="IPR043502">
    <property type="entry name" value="DNA/RNA_pol_sf"/>
</dbReference>
<dbReference type="EMBL" id="AVOT02004725">
    <property type="protein sequence ID" value="MBW0477193.1"/>
    <property type="molecule type" value="Genomic_DNA"/>
</dbReference>
<name>A0A9Q3C651_9BASI</name>
<protein>
    <recommendedName>
        <fullName evidence="1">Reverse transcriptase Ty1/copia-type domain-containing protein</fullName>
    </recommendedName>
</protein>
<sequence>MIPLKVWEKAPIEKGYKLVGTTWVFKTKKNENHVILEYKARLCAQGFSQTHGVDFSKTFAPTGRLNSLCTLISHAASEGLQFEQLDIKSAFLNAPLEEDVYLSIPQGPDCNKRSVCLKLRKSIYGLRQAPLAWYQQLSKWLIYFGFRSPKRTPAYSTLTPKILFGFSYMLTT</sequence>
<gene>
    <name evidence="2" type="ORF">O181_016908</name>
</gene>
<evidence type="ECO:0000313" key="2">
    <source>
        <dbReference type="EMBL" id="MBW0477193.1"/>
    </source>
</evidence>
<organism evidence="2 3">
    <name type="scientific">Austropuccinia psidii MF-1</name>
    <dbReference type="NCBI Taxonomy" id="1389203"/>
    <lineage>
        <taxon>Eukaryota</taxon>
        <taxon>Fungi</taxon>
        <taxon>Dikarya</taxon>
        <taxon>Basidiomycota</taxon>
        <taxon>Pucciniomycotina</taxon>
        <taxon>Pucciniomycetes</taxon>
        <taxon>Pucciniales</taxon>
        <taxon>Sphaerophragmiaceae</taxon>
        <taxon>Austropuccinia</taxon>
    </lineage>
</organism>
<dbReference type="SUPFAM" id="SSF56672">
    <property type="entry name" value="DNA/RNA polymerases"/>
    <property type="match status" value="1"/>
</dbReference>
<keyword evidence="3" id="KW-1185">Reference proteome</keyword>